<evidence type="ECO:0000256" key="2">
    <source>
        <dbReference type="SAM" id="SignalP"/>
    </source>
</evidence>
<dbReference type="OrthoDB" id="10266706at2759"/>
<comment type="caution">
    <text evidence="3">The sequence shown here is derived from an EMBL/GenBank/DDBJ whole genome shotgun (WGS) entry which is preliminary data.</text>
</comment>
<organism evidence="3 4">
    <name type="scientific">Giardia muris</name>
    <dbReference type="NCBI Taxonomy" id="5742"/>
    <lineage>
        <taxon>Eukaryota</taxon>
        <taxon>Metamonada</taxon>
        <taxon>Diplomonadida</taxon>
        <taxon>Hexamitidae</taxon>
        <taxon>Giardiinae</taxon>
        <taxon>Giardia</taxon>
    </lineage>
</organism>
<keyword evidence="1" id="KW-0812">Transmembrane</keyword>
<dbReference type="Gene3D" id="2.160.20.110">
    <property type="match status" value="1"/>
</dbReference>
<feature type="signal peptide" evidence="2">
    <location>
        <begin position="1"/>
        <end position="16"/>
    </location>
</feature>
<name>A0A4Z1SMP6_GIAMU</name>
<keyword evidence="1" id="KW-1133">Transmembrane helix</keyword>
<dbReference type="AlphaFoldDB" id="A0A4Z1SMP6"/>
<proteinExistence type="predicted"/>
<protein>
    <recommendedName>
        <fullName evidence="5">EGF-like domain-containing protein</fullName>
    </recommendedName>
</protein>
<gene>
    <name evidence="3" type="ORF">GMRT_15093</name>
</gene>
<evidence type="ECO:0000313" key="3">
    <source>
        <dbReference type="EMBL" id="TNJ26966.1"/>
    </source>
</evidence>
<accession>A0A4Z1SMP6</accession>
<reference evidence="3 4" key="1">
    <citation type="submission" date="2019-05" db="EMBL/GenBank/DDBJ databases">
        <title>The compact genome of Giardia muris reveals important steps in the evolution of intestinal protozoan parasites.</title>
        <authorList>
            <person name="Xu F."/>
            <person name="Jimenez-Gonzalez A."/>
            <person name="Einarsson E."/>
            <person name="Astvaldsson A."/>
            <person name="Peirasmaki D."/>
            <person name="Eckmann L."/>
            <person name="Andersson J.O."/>
            <person name="Svard S.G."/>
            <person name="Jerlstrom-Hultqvist J."/>
        </authorList>
    </citation>
    <scope>NUCLEOTIDE SEQUENCE [LARGE SCALE GENOMIC DNA]</scope>
    <source>
        <strain evidence="3 4">Roberts-Thomson</strain>
    </source>
</reference>
<feature type="transmembrane region" description="Helical" evidence="1">
    <location>
        <begin position="1042"/>
        <end position="1068"/>
    </location>
</feature>
<evidence type="ECO:0008006" key="5">
    <source>
        <dbReference type="Google" id="ProtNLM"/>
    </source>
</evidence>
<dbReference type="EMBL" id="VDLU01000004">
    <property type="protein sequence ID" value="TNJ26966.1"/>
    <property type="molecule type" value="Genomic_DNA"/>
</dbReference>
<dbReference type="VEuPathDB" id="GiardiaDB:GMRT_15093"/>
<keyword evidence="2" id="KW-0732">Signal</keyword>
<feature type="chain" id="PRO_5021186734" description="EGF-like domain-containing protein" evidence="2">
    <location>
        <begin position="17"/>
        <end position="1111"/>
    </location>
</feature>
<keyword evidence="1" id="KW-0472">Membrane</keyword>
<evidence type="ECO:0000313" key="4">
    <source>
        <dbReference type="Proteomes" id="UP000315496"/>
    </source>
</evidence>
<keyword evidence="4" id="KW-1185">Reference proteome</keyword>
<sequence>MLVLAVLGLLLGSCYPQPEIISLTSAEDVEEIAKCPCCDFQLSADITVDDHTPIKEFSGSLNGNGKTLVIRSFNSRAEGSRLGFFSTIYSGQVFNLTVIGPSSLSLGGGITHFGLLAGEAIDPFFYHIQLLTETTVTTTNAQTSSKSWKYYGGLVGNLLLEGHPMANVLSSSTLNFDFPDYNSYIAVGSLFGAVSGSQRISSVRTSDISVLQVSAPAARRIICGGLVGSVKASRIFSTAVSEGSTLSVTHGASNAEVYLGGLAGEGSQFDYVDSAWVEVECKGNNSTTLQGTCYIGGFVGQLVSTYLDTRLTKGARTRSLGYLRCGDTRTCYVGGLAAYMLHSDISQCESSINIEVDNVVNANVGGLIGLNTGGRILDSSTVSESIFVASLGGAASSGTFRVGGLIGGLKRSSAGAYSEVASCSVRIGTLDVISAGTTAVGGVVGHFDTASTGDARTRADNDEGGELRTCGCVINVLSVRADSSVSKQTGDLMIGGLAGYSHLARFVQSYAAINTTSFNCNHSSLRYGGVVARMNTSCVDSSFAKLETVTVAGNVTKLYVGGIAGEMIDFSSIYNSYASMDNISLSGKVKNLYYGGAVGTADRYNMVTGSFAMTKFSSVTPGTSTTRLGAFAGDLKSNSNITGSWANGNFTVATSASTGTEVSLGGFVGFTSGSDIIASYSHGNFTLDATLDASTARVGAFIGFLGQGATSSYTYTIASFSKEVGSKPIDFFGKVFDSNSDMGTENVLCTNCGSNIARQATTIPTTRGADTPVHYGDYSTITNPNNYKLTNGVNSLNSLDWSGYVYDSSSSGNSFYYLLNSSRLPVLIQPPNPKGIEDATASGSSTNVLNGLLTHSVLNYSSSNVCKKAYRCWTYSSATRRPGLWLNPNKTGGFPMLKNVTNNTCTGLCYYENPPALPWSPITCSPGKNGADFTCQQCGGSSGTDGCNGGTCRRDGICVDCPLGYVGQDCRTAVCMSPSKTPCGGSDTNDPAGQCTLWNGMPVCECNSTFYTYENVCVMRHANWNRVPHRMLSKNLTPATGAAVAVLIISLLTLVGAVLAGLAFFGILKFSCQKGRMSRISTLNGSMSHLTISRSKIDTQQLMSVNDSSFM</sequence>
<dbReference type="Proteomes" id="UP000315496">
    <property type="component" value="Chromosome 4"/>
</dbReference>
<evidence type="ECO:0000256" key="1">
    <source>
        <dbReference type="SAM" id="Phobius"/>
    </source>
</evidence>